<protein>
    <submittedName>
        <fullName evidence="4">Chitin-binding protein</fullName>
    </submittedName>
</protein>
<dbReference type="SUPFAM" id="SSF81296">
    <property type="entry name" value="E set domains"/>
    <property type="match status" value="1"/>
</dbReference>
<evidence type="ECO:0000313" key="4">
    <source>
        <dbReference type="EMBL" id="OOC56052.1"/>
    </source>
</evidence>
<dbReference type="PANTHER" id="PTHR34823:SF1">
    <property type="entry name" value="CHITIN-BINDING TYPE-4 DOMAIN-CONTAINING PROTEIN"/>
    <property type="match status" value="1"/>
</dbReference>
<name>A0A1V3C5Z2_9ACTN</name>
<accession>A0A1V3C5Z2</accession>
<keyword evidence="1 2" id="KW-0732">Signal</keyword>
<dbReference type="AlphaFoldDB" id="A0A1V3C5Z2"/>
<feature type="signal peptide" evidence="2">
    <location>
        <begin position="1"/>
        <end position="31"/>
    </location>
</feature>
<dbReference type="STRING" id="501010.NOSIN_21280"/>
<dbReference type="CDD" id="cd21177">
    <property type="entry name" value="LPMO_AA10"/>
    <property type="match status" value="1"/>
</dbReference>
<keyword evidence="5" id="KW-1185">Reference proteome</keyword>
<dbReference type="Proteomes" id="UP000189004">
    <property type="component" value="Unassembled WGS sequence"/>
</dbReference>
<dbReference type="InterPro" id="IPR051024">
    <property type="entry name" value="GlcNAc_Chitin_IntDeg"/>
</dbReference>
<dbReference type="RefSeq" id="WP_077692486.1">
    <property type="nucleotide sequence ID" value="NZ_MCOK01000001.1"/>
</dbReference>
<dbReference type="Gene3D" id="2.70.50.50">
    <property type="entry name" value="chitin-binding protein cbp21"/>
    <property type="match status" value="1"/>
</dbReference>
<comment type="caution">
    <text evidence="4">The sequence shown here is derived from an EMBL/GenBank/DDBJ whole genome shotgun (WGS) entry which is preliminary data.</text>
</comment>
<sequence>MKIRSRIRSLAAVAAATALTFTLMPAGVASAHGYVSAPMSRQAQCAAIMVQCGGIKWEPQSVEGPKGLMSCSGGNSRFAELDDDNHGWHVTDVGNSLTFTWTLTAMHSTANWEYFIGGQRVANFNDHGARPPSTVRHTVDLSGYNGRHTILARWNVADTSNAFYSCVDVNIR</sequence>
<gene>
    <name evidence="4" type="ORF">NOSIN_21280</name>
</gene>
<dbReference type="Pfam" id="PF03067">
    <property type="entry name" value="LPMO_10"/>
    <property type="match status" value="1"/>
</dbReference>
<proteinExistence type="predicted"/>
<dbReference type="EMBL" id="MCOK01000001">
    <property type="protein sequence ID" value="OOC56052.1"/>
    <property type="molecule type" value="Genomic_DNA"/>
</dbReference>
<dbReference type="OrthoDB" id="2702399at2"/>
<dbReference type="InterPro" id="IPR014756">
    <property type="entry name" value="Ig_E-set"/>
</dbReference>
<dbReference type="InterPro" id="IPR004302">
    <property type="entry name" value="Cellulose/chitin-bd_N"/>
</dbReference>
<reference evidence="5" key="1">
    <citation type="submission" date="2016-08" db="EMBL/GenBank/DDBJ databases">
        <authorList>
            <person name="Tokovenko B."/>
            <person name="Kalinowski J."/>
        </authorList>
    </citation>
    <scope>NUCLEOTIDE SEQUENCE [LARGE SCALE GENOMIC DNA]</scope>
    <source>
        <strain evidence="5">UTMC102</strain>
    </source>
</reference>
<feature type="domain" description="Chitin-binding type-4" evidence="3">
    <location>
        <begin position="32"/>
        <end position="169"/>
    </location>
</feature>
<dbReference type="PANTHER" id="PTHR34823">
    <property type="entry name" value="GLCNAC-BINDING PROTEIN A"/>
    <property type="match status" value="1"/>
</dbReference>
<evidence type="ECO:0000313" key="5">
    <source>
        <dbReference type="Proteomes" id="UP000189004"/>
    </source>
</evidence>
<organism evidence="4 5">
    <name type="scientific">Nocardiopsis sinuspersici</name>
    <dbReference type="NCBI Taxonomy" id="501010"/>
    <lineage>
        <taxon>Bacteria</taxon>
        <taxon>Bacillati</taxon>
        <taxon>Actinomycetota</taxon>
        <taxon>Actinomycetes</taxon>
        <taxon>Streptosporangiales</taxon>
        <taxon>Nocardiopsidaceae</taxon>
        <taxon>Nocardiopsis</taxon>
    </lineage>
</organism>
<evidence type="ECO:0000259" key="3">
    <source>
        <dbReference type="Pfam" id="PF03067"/>
    </source>
</evidence>
<evidence type="ECO:0000256" key="1">
    <source>
        <dbReference type="ARBA" id="ARBA00022729"/>
    </source>
</evidence>
<feature type="chain" id="PRO_5012934455" evidence="2">
    <location>
        <begin position="32"/>
        <end position="172"/>
    </location>
</feature>
<evidence type="ECO:0000256" key="2">
    <source>
        <dbReference type="SAM" id="SignalP"/>
    </source>
</evidence>